<evidence type="ECO:0000313" key="3">
    <source>
        <dbReference type="Proteomes" id="UP001159363"/>
    </source>
</evidence>
<sequence>MPGQRRQRDSIKQGGVAGGKPVSCSKRGAAGVCRRSSSQFISRREGAPHSRRHKCENMVTHNATILEQHLLLASELPDYHHEPEQQQPRVLPQQSSKTCSRKQRGLVHNKEVIASRAVTCAGECARSSISDWEATFGRTTVLCETSAPVFWFSGLNTAATRC</sequence>
<accession>A0ABQ9H809</accession>
<organism evidence="2 3">
    <name type="scientific">Dryococelus australis</name>
    <dbReference type="NCBI Taxonomy" id="614101"/>
    <lineage>
        <taxon>Eukaryota</taxon>
        <taxon>Metazoa</taxon>
        <taxon>Ecdysozoa</taxon>
        <taxon>Arthropoda</taxon>
        <taxon>Hexapoda</taxon>
        <taxon>Insecta</taxon>
        <taxon>Pterygota</taxon>
        <taxon>Neoptera</taxon>
        <taxon>Polyneoptera</taxon>
        <taxon>Phasmatodea</taxon>
        <taxon>Verophasmatodea</taxon>
        <taxon>Anareolatae</taxon>
        <taxon>Phasmatidae</taxon>
        <taxon>Eurycanthinae</taxon>
        <taxon>Dryococelus</taxon>
    </lineage>
</organism>
<evidence type="ECO:0000256" key="1">
    <source>
        <dbReference type="SAM" id="MobiDB-lite"/>
    </source>
</evidence>
<comment type="caution">
    <text evidence="2">The sequence shown here is derived from an EMBL/GenBank/DDBJ whole genome shotgun (WGS) entry which is preliminary data.</text>
</comment>
<proteinExistence type="predicted"/>
<reference evidence="2 3" key="1">
    <citation type="submission" date="2023-02" db="EMBL/GenBank/DDBJ databases">
        <title>LHISI_Scaffold_Assembly.</title>
        <authorList>
            <person name="Stuart O.P."/>
            <person name="Cleave R."/>
            <person name="Magrath M.J.L."/>
            <person name="Mikheyev A.S."/>
        </authorList>
    </citation>
    <scope>NUCLEOTIDE SEQUENCE [LARGE SCALE GENOMIC DNA]</scope>
    <source>
        <strain evidence="2">Daus_M_001</strain>
        <tissue evidence="2">Leg muscle</tissue>
    </source>
</reference>
<dbReference type="EMBL" id="JARBHB010000006">
    <property type="protein sequence ID" value="KAJ8880238.1"/>
    <property type="molecule type" value="Genomic_DNA"/>
</dbReference>
<feature type="region of interest" description="Disordered" evidence="1">
    <location>
        <begin position="81"/>
        <end position="102"/>
    </location>
</feature>
<keyword evidence="3" id="KW-1185">Reference proteome</keyword>
<gene>
    <name evidence="2" type="ORF">PR048_016704</name>
</gene>
<evidence type="ECO:0000313" key="2">
    <source>
        <dbReference type="EMBL" id="KAJ8880238.1"/>
    </source>
</evidence>
<feature type="compositionally biased region" description="Polar residues" evidence="1">
    <location>
        <begin position="85"/>
        <end position="98"/>
    </location>
</feature>
<name>A0ABQ9H809_9NEOP</name>
<feature type="region of interest" description="Disordered" evidence="1">
    <location>
        <begin position="1"/>
        <end position="30"/>
    </location>
</feature>
<feature type="compositionally biased region" description="Basic and acidic residues" evidence="1">
    <location>
        <begin position="1"/>
        <end position="11"/>
    </location>
</feature>
<dbReference type="Proteomes" id="UP001159363">
    <property type="component" value="Chromosome 5"/>
</dbReference>
<protein>
    <submittedName>
        <fullName evidence="2">Uncharacterized protein</fullName>
    </submittedName>
</protein>